<gene>
    <name evidence="2" type="primary">yqfD</name>
    <name evidence="2" type="ORF">MKY91_08055</name>
</gene>
<organism evidence="2 3">
    <name type="scientific">Alkalicoccobacillus gibsonii</name>
    <dbReference type="NCBI Taxonomy" id="79881"/>
    <lineage>
        <taxon>Bacteria</taxon>
        <taxon>Bacillati</taxon>
        <taxon>Bacillota</taxon>
        <taxon>Bacilli</taxon>
        <taxon>Bacillales</taxon>
        <taxon>Bacillaceae</taxon>
        <taxon>Alkalicoccobacillus</taxon>
    </lineage>
</organism>
<evidence type="ECO:0000313" key="3">
    <source>
        <dbReference type="Proteomes" id="UP001418796"/>
    </source>
</evidence>
<accession>A0ABU9VIQ0</accession>
<reference evidence="2 3" key="1">
    <citation type="submission" date="2024-03" db="EMBL/GenBank/DDBJ databases">
        <title>Bacilli Hybrid Assemblies.</title>
        <authorList>
            <person name="Kovac J."/>
        </authorList>
    </citation>
    <scope>NUCLEOTIDE SEQUENCE [LARGE SCALE GENOMIC DNA]</scope>
    <source>
        <strain evidence="2 3">FSL R7-0666</strain>
    </source>
</reference>
<dbReference type="Pfam" id="PF06898">
    <property type="entry name" value="YqfD"/>
    <property type="match status" value="1"/>
</dbReference>
<keyword evidence="1" id="KW-1133">Transmembrane helix</keyword>
<dbReference type="NCBIfam" id="TIGR02876">
    <property type="entry name" value="spore_yqfD"/>
    <property type="match status" value="1"/>
</dbReference>
<dbReference type="Proteomes" id="UP001418796">
    <property type="component" value="Unassembled WGS sequence"/>
</dbReference>
<feature type="transmembrane region" description="Helical" evidence="1">
    <location>
        <begin position="90"/>
        <end position="110"/>
    </location>
</feature>
<dbReference type="RefSeq" id="WP_343130089.1">
    <property type="nucleotide sequence ID" value="NZ_JBCITK010000001.1"/>
</dbReference>
<sequence>MLNHWMTHLKGYVFVELTGVYTERLLNACLHNGLAIWSIRKLREDRIGFHIALKDIMVLKALRKQYECKVYFKKRHGLPFLLLSMKKRSGFTIGLVSFFILMLVCSQMVWGIQVKGGSPKIANEVQLAATELGIKRGTFQAQLPPVEKIQQEIQQRVTDATWIGVRQKGTIYEFEIVEHQLPEEAELLSPRHLVASKKAVIHKLFVEHGHPEVKVNDYVMPGDLLVSGTIGTKEDRMQTVPAKGQVLGEIWYTSKVSVPLEASFTTLTGKHSSRYALTFNDWRVPIWGFGKPDYPEVQEFEKEQSFDLFGWEFPISLTHKEIHETYSFNRTYTEEEAKQVGMEQAEHELRERLPDDAEILSGKLLHEAVDNGKVNLTIHYQVIEDITKEKPIIQGD</sequence>
<name>A0ABU9VIQ0_9BACI</name>
<dbReference type="PIRSF" id="PIRSF029895">
    <property type="entry name" value="SpoIV"/>
    <property type="match status" value="1"/>
</dbReference>
<keyword evidence="1" id="KW-0472">Membrane</keyword>
<protein>
    <submittedName>
        <fullName evidence="2">Sporulation protein YqfD</fullName>
    </submittedName>
</protein>
<keyword evidence="1" id="KW-0812">Transmembrane</keyword>
<proteinExistence type="predicted"/>
<keyword evidence="3" id="KW-1185">Reference proteome</keyword>
<dbReference type="EMBL" id="JBCITK010000001">
    <property type="protein sequence ID" value="MEN0643098.1"/>
    <property type="molecule type" value="Genomic_DNA"/>
</dbReference>
<evidence type="ECO:0000313" key="2">
    <source>
        <dbReference type="EMBL" id="MEN0643098.1"/>
    </source>
</evidence>
<comment type="caution">
    <text evidence="2">The sequence shown here is derived from an EMBL/GenBank/DDBJ whole genome shotgun (WGS) entry which is preliminary data.</text>
</comment>
<dbReference type="InterPro" id="IPR010690">
    <property type="entry name" value="YqfD"/>
</dbReference>
<evidence type="ECO:0000256" key="1">
    <source>
        <dbReference type="SAM" id="Phobius"/>
    </source>
</evidence>